<dbReference type="EMBL" id="JANLCJ010000679">
    <property type="protein sequence ID" value="MCS5737407.1"/>
    <property type="molecule type" value="Genomic_DNA"/>
</dbReference>
<evidence type="ECO:0008006" key="4">
    <source>
        <dbReference type="Google" id="ProtNLM"/>
    </source>
</evidence>
<feature type="transmembrane region" description="Helical" evidence="1">
    <location>
        <begin position="6"/>
        <end position="28"/>
    </location>
</feature>
<keyword evidence="3" id="KW-1185">Reference proteome</keyword>
<evidence type="ECO:0000256" key="1">
    <source>
        <dbReference type="SAM" id="Phobius"/>
    </source>
</evidence>
<proteinExistence type="predicted"/>
<evidence type="ECO:0000313" key="2">
    <source>
        <dbReference type="EMBL" id="MCS5737407.1"/>
    </source>
</evidence>
<gene>
    <name evidence="2" type="ORF">N1032_27110</name>
</gene>
<comment type="caution">
    <text evidence="2">The sequence shown here is derived from an EMBL/GenBank/DDBJ whole genome shotgun (WGS) entry which is preliminary data.</text>
</comment>
<accession>A0ABT2HBT7</accession>
<keyword evidence="1" id="KW-0812">Transmembrane</keyword>
<sequence>MTTDIINAELINSVGFPIVVCGALFWILKTTLAKLVVTMEELNRNILINTETLRAIAANKRGE</sequence>
<dbReference type="RefSeq" id="WP_259543799.1">
    <property type="nucleotide sequence ID" value="NZ_JANLCJ010000679.1"/>
</dbReference>
<keyword evidence="1" id="KW-1133">Transmembrane helix</keyword>
<protein>
    <recommendedName>
        <fullName evidence="4">YvrJ family protein</fullName>
    </recommendedName>
</protein>
<dbReference type="Proteomes" id="UP001165586">
    <property type="component" value="Unassembled WGS sequence"/>
</dbReference>
<reference evidence="2" key="1">
    <citation type="submission" date="2022-08" db="EMBL/GenBank/DDBJ databases">
        <authorList>
            <person name="Deng Y."/>
            <person name="Han X.-F."/>
            <person name="Zhang Y.-Q."/>
        </authorList>
    </citation>
    <scope>NUCLEOTIDE SEQUENCE</scope>
    <source>
        <strain evidence="2">CPCC 203386</strain>
    </source>
</reference>
<keyword evidence="1" id="KW-0472">Membrane</keyword>
<evidence type="ECO:0000313" key="3">
    <source>
        <dbReference type="Proteomes" id="UP001165586"/>
    </source>
</evidence>
<name>A0ABT2HBT7_9MICO</name>
<organism evidence="2 3">
    <name type="scientific">Herbiconiux daphne</name>
    <dbReference type="NCBI Taxonomy" id="2970914"/>
    <lineage>
        <taxon>Bacteria</taxon>
        <taxon>Bacillati</taxon>
        <taxon>Actinomycetota</taxon>
        <taxon>Actinomycetes</taxon>
        <taxon>Micrococcales</taxon>
        <taxon>Microbacteriaceae</taxon>
        <taxon>Herbiconiux</taxon>
    </lineage>
</organism>